<accession>X0VTX0</accession>
<comment type="caution">
    <text evidence="1">The sequence shown here is derived from an EMBL/GenBank/DDBJ whole genome shotgun (WGS) entry which is preliminary data.</text>
</comment>
<evidence type="ECO:0000313" key="1">
    <source>
        <dbReference type="EMBL" id="GAG03961.1"/>
    </source>
</evidence>
<sequence>CPYAIRDAGFIVREPSPYRLAVVVNDQTPSRDKLTQWLAEASDTYLLESNVRAELVNLDRQLPAELSDEFASLVPRDLPAAMLLSPRDGAVRVPGLRRATVSRQTILAMVQSAVVSPKREEILTHIITDWCVVIVVTGSDAAENRRLGQAVAQASNEVVGTTTEMGQKVESAPHIITLAPDDATERVLLWSLGLASGDQAQARIAVLFGMSRRMGPVLSADMVSVSLLNNVFALLGRNCTCTTDPDWLLGPAAPVVWRRDLQQQVYD</sequence>
<proteinExistence type="predicted"/>
<dbReference type="AlphaFoldDB" id="X0VTX0"/>
<dbReference type="EMBL" id="BARS01025421">
    <property type="protein sequence ID" value="GAG03961.1"/>
    <property type="molecule type" value="Genomic_DNA"/>
</dbReference>
<feature type="non-terminal residue" evidence="1">
    <location>
        <position position="1"/>
    </location>
</feature>
<name>X0VTX0_9ZZZZ</name>
<feature type="non-terminal residue" evidence="1">
    <location>
        <position position="267"/>
    </location>
</feature>
<gene>
    <name evidence="1" type="ORF">S01H1_40181</name>
</gene>
<protein>
    <submittedName>
        <fullName evidence="1">Uncharacterized protein</fullName>
    </submittedName>
</protein>
<organism evidence="1">
    <name type="scientific">marine sediment metagenome</name>
    <dbReference type="NCBI Taxonomy" id="412755"/>
    <lineage>
        <taxon>unclassified sequences</taxon>
        <taxon>metagenomes</taxon>
        <taxon>ecological metagenomes</taxon>
    </lineage>
</organism>
<reference evidence="1" key="1">
    <citation type="journal article" date="2014" name="Front. Microbiol.">
        <title>High frequency of phylogenetically diverse reductive dehalogenase-homologous genes in deep subseafloor sedimentary metagenomes.</title>
        <authorList>
            <person name="Kawai M."/>
            <person name="Futagami T."/>
            <person name="Toyoda A."/>
            <person name="Takaki Y."/>
            <person name="Nishi S."/>
            <person name="Hori S."/>
            <person name="Arai W."/>
            <person name="Tsubouchi T."/>
            <person name="Morono Y."/>
            <person name="Uchiyama I."/>
            <person name="Ito T."/>
            <person name="Fujiyama A."/>
            <person name="Inagaki F."/>
            <person name="Takami H."/>
        </authorList>
    </citation>
    <scope>NUCLEOTIDE SEQUENCE</scope>
    <source>
        <strain evidence="1">Expedition CK06-06</strain>
    </source>
</reference>